<dbReference type="AlphaFoldDB" id="A0A6A6TLJ3"/>
<feature type="region of interest" description="Disordered" evidence="1">
    <location>
        <begin position="199"/>
        <end position="218"/>
    </location>
</feature>
<proteinExistence type="predicted"/>
<dbReference type="Proteomes" id="UP000799324">
    <property type="component" value="Unassembled WGS sequence"/>
</dbReference>
<feature type="region of interest" description="Disordered" evidence="1">
    <location>
        <begin position="73"/>
        <end position="95"/>
    </location>
</feature>
<sequence>MAHGRHHSLSTIVEEPSNSPRRTHRASNAHYRDSDTLLIKLRNPHTNPPEKKLFHLPKDRLLQTSMYFRDRVDMSEKSSPSAASSPLTPCDSTSSKPKDGIFRLNFPDFEIFSMYEEWLRSGTIHTKSSLRTLHTDRDAPRDKEAPQDRYHDDRDTKPDRNTVHAFQDYLGAYFLGTWLQDTTFKDSLISLILSTINSPGPHSNSTSPSPSTSTSAKLGDNAHNFLAALKPSLIELVLADEQSTRGMRRLIYAAIATFAEPEDMARLVPDKGRTCERGFVRGLLGYLLVAQRQRRGVDTPQYAVNDARQTRRYEEAEKDHGKRTREEECRERQDWAMTEFHPSNSQPAVHTQLSMAQRPRPFMPRMEDLWEAMSHVSWPSTSPDTSVFGDVSSVAGAELESAADTMTELSSEELGGTSETLSKSVSRTSRGEEGDKLEFVEWPRKDEDFCVFHEHTFLEGMGCRGSRVE</sequence>
<evidence type="ECO:0000313" key="2">
    <source>
        <dbReference type="EMBL" id="KAF2659823.1"/>
    </source>
</evidence>
<dbReference type="OrthoDB" id="3798073at2759"/>
<feature type="compositionally biased region" description="Low complexity" evidence="1">
    <location>
        <begin position="199"/>
        <end position="215"/>
    </location>
</feature>
<keyword evidence="3" id="KW-1185">Reference proteome</keyword>
<organism evidence="2 3">
    <name type="scientific">Lophiostoma macrostomum CBS 122681</name>
    <dbReference type="NCBI Taxonomy" id="1314788"/>
    <lineage>
        <taxon>Eukaryota</taxon>
        <taxon>Fungi</taxon>
        <taxon>Dikarya</taxon>
        <taxon>Ascomycota</taxon>
        <taxon>Pezizomycotina</taxon>
        <taxon>Dothideomycetes</taxon>
        <taxon>Pleosporomycetidae</taxon>
        <taxon>Pleosporales</taxon>
        <taxon>Lophiostomataceae</taxon>
        <taxon>Lophiostoma</taxon>
    </lineage>
</organism>
<evidence type="ECO:0000256" key="1">
    <source>
        <dbReference type="SAM" id="MobiDB-lite"/>
    </source>
</evidence>
<dbReference type="EMBL" id="MU004304">
    <property type="protein sequence ID" value="KAF2659823.1"/>
    <property type="molecule type" value="Genomic_DNA"/>
</dbReference>
<protein>
    <recommendedName>
        <fullName evidence="4">BTB domain-containing protein</fullName>
    </recommendedName>
</protein>
<feature type="region of interest" description="Disordered" evidence="1">
    <location>
        <begin position="402"/>
        <end position="434"/>
    </location>
</feature>
<accession>A0A6A6TLJ3</accession>
<feature type="region of interest" description="Disordered" evidence="1">
    <location>
        <begin position="131"/>
        <end position="159"/>
    </location>
</feature>
<reference evidence="2" key="1">
    <citation type="journal article" date="2020" name="Stud. Mycol.">
        <title>101 Dothideomycetes genomes: a test case for predicting lifestyles and emergence of pathogens.</title>
        <authorList>
            <person name="Haridas S."/>
            <person name="Albert R."/>
            <person name="Binder M."/>
            <person name="Bloem J."/>
            <person name="Labutti K."/>
            <person name="Salamov A."/>
            <person name="Andreopoulos B."/>
            <person name="Baker S."/>
            <person name="Barry K."/>
            <person name="Bills G."/>
            <person name="Bluhm B."/>
            <person name="Cannon C."/>
            <person name="Castanera R."/>
            <person name="Culley D."/>
            <person name="Daum C."/>
            <person name="Ezra D."/>
            <person name="Gonzalez J."/>
            <person name="Henrissat B."/>
            <person name="Kuo A."/>
            <person name="Liang C."/>
            <person name="Lipzen A."/>
            <person name="Lutzoni F."/>
            <person name="Magnuson J."/>
            <person name="Mondo S."/>
            <person name="Nolan M."/>
            <person name="Ohm R."/>
            <person name="Pangilinan J."/>
            <person name="Park H.-J."/>
            <person name="Ramirez L."/>
            <person name="Alfaro M."/>
            <person name="Sun H."/>
            <person name="Tritt A."/>
            <person name="Yoshinaga Y."/>
            <person name="Zwiers L.-H."/>
            <person name="Turgeon B."/>
            <person name="Goodwin S."/>
            <person name="Spatafora J."/>
            <person name="Crous P."/>
            <person name="Grigoriev I."/>
        </authorList>
    </citation>
    <scope>NUCLEOTIDE SEQUENCE</scope>
    <source>
        <strain evidence="2">CBS 122681</strain>
    </source>
</reference>
<name>A0A6A6TLJ3_9PLEO</name>
<feature type="region of interest" description="Disordered" evidence="1">
    <location>
        <begin position="1"/>
        <end position="32"/>
    </location>
</feature>
<evidence type="ECO:0000313" key="3">
    <source>
        <dbReference type="Proteomes" id="UP000799324"/>
    </source>
</evidence>
<feature type="compositionally biased region" description="Basic and acidic residues" evidence="1">
    <location>
        <begin position="133"/>
        <end position="159"/>
    </location>
</feature>
<feature type="compositionally biased region" description="Low complexity" evidence="1">
    <location>
        <begin position="407"/>
        <end position="422"/>
    </location>
</feature>
<gene>
    <name evidence="2" type="ORF">K491DRAFT_775294</name>
</gene>
<evidence type="ECO:0008006" key="4">
    <source>
        <dbReference type="Google" id="ProtNLM"/>
    </source>
</evidence>